<dbReference type="GO" id="GO:0030686">
    <property type="term" value="C:90S preribosome"/>
    <property type="evidence" value="ECO:0007669"/>
    <property type="project" value="TreeGrafter"/>
</dbReference>
<proteinExistence type="predicted"/>
<evidence type="ECO:0000313" key="1">
    <source>
        <dbReference type="Proteomes" id="UP000515204"/>
    </source>
</evidence>
<dbReference type="PANTHER" id="PTHR17695">
    <property type="entry name" value="SMALL SUBUNIT PROCESSOME COMPONENT 20 HOMOLOG"/>
    <property type="match status" value="1"/>
</dbReference>
<dbReference type="AlphaFoldDB" id="A0A6P3YDE6"/>
<dbReference type="KEGG" id="dqu:106751488"/>
<organism evidence="1 2">
    <name type="scientific">Dinoponera quadriceps</name>
    <name type="common">South American ant</name>
    <dbReference type="NCBI Taxonomy" id="609295"/>
    <lineage>
        <taxon>Eukaryota</taxon>
        <taxon>Metazoa</taxon>
        <taxon>Ecdysozoa</taxon>
        <taxon>Arthropoda</taxon>
        <taxon>Hexapoda</taxon>
        <taxon>Insecta</taxon>
        <taxon>Pterygota</taxon>
        <taxon>Neoptera</taxon>
        <taxon>Endopterygota</taxon>
        <taxon>Hymenoptera</taxon>
        <taxon>Apocrita</taxon>
        <taxon>Aculeata</taxon>
        <taxon>Formicoidea</taxon>
        <taxon>Formicidae</taxon>
        <taxon>Ponerinae</taxon>
        <taxon>Ponerini</taxon>
        <taxon>Dinoponera</taxon>
    </lineage>
</organism>
<accession>A0A6P3YDE6</accession>
<gene>
    <name evidence="2" type="primary">LOC106751488</name>
</gene>
<protein>
    <submittedName>
        <fullName evidence="2">Small subunit processome component 20 homolog</fullName>
    </submittedName>
</protein>
<dbReference type="GO" id="GO:0032040">
    <property type="term" value="C:small-subunit processome"/>
    <property type="evidence" value="ECO:0007669"/>
    <property type="project" value="TreeGrafter"/>
</dbReference>
<keyword evidence="1" id="KW-1185">Reference proteome</keyword>
<name>A0A6P3YDE6_DINQU</name>
<sequence length="108" mass="12878">MKTKPNRHKEANTFQFKPFSERITEIDIDVFHRVGHRNEASSEEIETHFHETLQKWNVLNLTDGYIAFKKEVRNIVTLPQLIHQKQYVIDTLMGYLKKRDALFLQPIL</sequence>
<reference evidence="2" key="1">
    <citation type="submission" date="2025-08" db="UniProtKB">
        <authorList>
            <consortium name="RefSeq"/>
        </authorList>
    </citation>
    <scope>IDENTIFICATION</scope>
</reference>
<dbReference type="Proteomes" id="UP000515204">
    <property type="component" value="Unplaced"/>
</dbReference>
<dbReference type="PANTHER" id="PTHR17695:SF11">
    <property type="entry name" value="SMALL SUBUNIT PROCESSOME COMPONENT 20 HOMOLOG"/>
    <property type="match status" value="1"/>
</dbReference>
<dbReference type="InterPro" id="IPR052575">
    <property type="entry name" value="SSU_processome_comp_20"/>
</dbReference>
<feature type="non-terminal residue" evidence="2">
    <location>
        <position position="108"/>
    </location>
</feature>
<dbReference type="GeneID" id="106751488"/>
<dbReference type="RefSeq" id="XP_014487872.1">
    <property type="nucleotide sequence ID" value="XM_014632386.1"/>
</dbReference>
<evidence type="ECO:0000313" key="2">
    <source>
        <dbReference type="RefSeq" id="XP_014487872.1"/>
    </source>
</evidence>
<dbReference type="OrthoDB" id="360653at2759"/>